<dbReference type="Gene3D" id="1.20.1050.90">
    <property type="entry name" value="RecF/RecN/SMC, N-terminal domain"/>
    <property type="match status" value="1"/>
</dbReference>
<dbReference type="AlphaFoldDB" id="A0A645GT30"/>
<keyword evidence="5" id="KW-0238">DNA-binding</keyword>
<protein>
    <submittedName>
        <fullName evidence="6">DNA replication and repair protein RecF</fullName>
    </submittedName>
</protein>
<keyword evidence="3" id="KW-0547">Nucleotide-binding</keyword>
<name>A0A645GT30_9ZZZZ</name>
<gene>
    <name evidence="6" type="primary">recF_63</name>
    <name evidence="6" type="ORF">SDC9_174601</name>
</gene>
<keyword evidence="4" id="KW-0067">ATP-binding</keyword>
<dbReference type="Gene3D" id="3.40.50.300">
    <property type="entry name" value="P-loop containing nucleotide triphosphate hydrolases"/>
    <property type="match status" value="1"/>
</dbReference>
<evidence type="ECO:0000313" key="6">
    <source>
        <dbReference type="EMBL" id="MPN27174.1"/>
    </source>
</evidence>
<dbReference type="GO" id="GO:0006260">
    <property type="term" value="P:DNA replication"/>
    <property type="evidence" value="ECO:0007669"/>
    <property type="project" value="UniProtKB-KW"/>
</dbReference>
<evidence type="ECO:0000256" key="1">
    <source>
        <dbReference type="ARBA" id="ARBA00022490"/>
    </source>
</evidence>
<dbReference type="HAMAP" id="MF_00365">
    <property type="entry name" value="RecF"/>
    <property type="match status" value="1"/>
</dbReference>
<dbReference type="PANTHER" id="PTHR32182">
    <property type="entry name" value="DNA REPLICATION AND REPAIR PROTEIN RECF"/>
    <property type="match status" value="1"/>
</dbReference>
<dbReference type="PANTHER" id="PTHR32182:SF0">
    <property type="entry name" value="DNA REPLICATION AND REPAIR PROTEIN RECF"/>
    <property type="match status" value="1"/>
</dbReference>
<dbReference type="InterPro" id="IPR001238">
    <property type="entry name" value="DNA-binding_RecF"/>
</dbReference>
<evidence type="ECO:0000256" key="2">
    <source>
        <dbReference type="ARBA" id="ARBA00022705"/>
    </source>
</evidence>
<dbReference type="GO" id="GO:0005524">
    <property type="term" value="F:ATP binding"/>
    <property type="evidence" value="ECO:0007669"/>
    <property type="project" value="UniProtKB-KW"/>
</dbReference>
<keyword evidence="2" id="KW-0235">DNA replication</keyword>
<sequence>MQQRNALLREIALGRNKKDELTVWNEQFCAAACEIVKKRALFVEAIAKHAARIHNNIAHEVLNVTYKPSSATGISDILERTQDDDIRRGVTSIGPHHDDIVMKAGGVDIRAFGSQGQKRTAALSLKLAEVEFLRHETGEEPILLLDDVLSELDENRQAMLLGYIASCQTILTCTSLEGLETLTGMHTYNVHNACVKRVDMR</sequence>
<dbReference type="EMBL" id="VSSQ01076966">
    <property type="protein sequence ID" value="MPN27174.1"/>
    <property type="molecule type" value="Genomic_DNA"/>
</dbReference>
<organism evidence="6">
    <name type="scientific">bioreactor metagenome</name>
    <dbReference type="NCBI Taxonomy" id="1076179"/>
    <lineage>
        <taxon>unclassified sequences</taxon>
        <taxon>metagenomes</taxon>
        <taxon>ecological metagenomes</taxon>
    </lineage>
</organism>
<dbReference type="InterPro" id="IPR027417">
    <property type="entry name" value="P-loop_NTPase"/>
</dbReference>
<reference evidence="6" key="1">
    <citation type="submission" date="2019-08" db="EMBL/GenBank/DDBJ databases">
        <authorList>
            <person name="Kucharzyk K."/>
            <person name="Murdoch R.W."/>
            <person name="Higgins S."/>
            <person name="Loffler F."/>
        </authorList>
    </citation>
    <scope>NUCLEOTIDE SEQUENCE</scope>
</reference>
<dbReference type="InterPro" id="IPR042174">
    <property type="entry name" value="RecF_2"/>
</dbReference>
<dbReference type="GO" id="GO:0000731">
    <property type="term" value="P:DNA synthesis involved in DNA repair"/>
    <property type="evidence" value="ECO:0007669"/>
    <property type="project" value="TreeGrafter"/>
</dbReference>
<dbReference type="InterPro" id="IPR018078">
    <property type="entry name" value="DNA-binding_RecF_CS"/>
</dbReference>
<dbReference type="SUPFAM" id="SSF52540">
    <property type="entry name" value="P-loop containing nucleoside triphosphate hydrolases"/>
    <property type="match status" value="1"/>
</dbReference>
<dbReference type="NCBIfam" id="TIGR00611">
    <property type="entry name" value="recf"/>
    <property type="match status" value="1"/>
</dbReference>
<keyword evidence="1" id="KW-0963">Cytoplasm</keyword>
<evidence type="ECO:0000256" key="5">
    <source>
        <dbReference type="ARBA" id="ARBA00023125"/>
    </source>
</evidence>
<dbReference type="PROSITE" id="PS00618">
    <property type="entry name" value="RECF_2"/>
    <property type="match status" value="1"/>
</dbReference>
<accession>A0A645GT30</accession>
<dbReference type="GO" id="GO:0003697">
    <property type="term" value="F:single-stranded DNA binding"/>
    <property type="evidence" value="ECO:0007669"/>
    <property type="project" value="InterPro"/>
</dbReference>
<proteinExistence type="inferred from homology"/>
<comment type="caution">
    <text evidence="6">The sequence shown here is derived from an EMBL/GenBank/DDBJ whole genome shotgun (WGS) entry which is preliminary data.</text>
</comment>
<evidence type="ECO:0000256" key="4">
    <source>
        <dbReference type="ARBA" id="ARBA00022840"/>
    </source>
</evidence>
<evidence type="ECO:0000256" key="3">
    <source>
        <dbReference type="ARBA" id="ARBA00022741"/>
    </source>
</evidence>
<dbReference type="GO" id="GO:0006302">
    <property type="term" value="P:double-strand break repair"/>
    <property type="evidence" value="ECO:0007669"/>
    <property type="project" value="TreeGrafter"/>
</dbReference>